<dbReference type="AlphaFoldDB" id="A0A2T7NHX2"/>
<name>A0A2T7NHX2_POMCA</name>
<sequence>MGSDVRGCDSQQRLVELLIGAQSSHLSASQTSQTSWGTHRVLQTSHIVLNFEDLVSLCPSLHLTVALVTTSTRGRGLEELMLNAQVGIVSQAAIMQSTLMITSLCMLLAQCVAFQVRLSHLTTVYLSNTMETGGPPNSFDDNAVHRFVYDVESGLIYTVGIETDDTNTWYPLPLHPRGDDTSKGPPQVQTANLTSCR</sequence>
<reference evidence="2 3" key="1">
    <citation type="submission" date="2018-04" db="EMBL/GenBank/DDBJ databases">
        <title>The genome of golden apple snail Pomacea canaliculata provides insight into stress tolerance and invasive adaptation.</title>
        <authorList>
            <person name="Liu C."/>
            <person name="Liu B."/>
            <person name="Ren Y."/>
            <person name="Zhang Y."/>
            <person name="Wang H."/>
            <person name="Li S."/>
            <person name="Jiang F."/>
            <person name="Yin L."/>
            <person name="Zhang G."/>
            <person name="Qian W."/>
            <person name="Fan W."/>
        </authorList>
    </citation>
    <scope>NUCLEOTIDE SEQUENCE [LARGE SCALE GENOMIC DNA]</scope>
    <source>
        <strain evidence="2">SZHN2017</strain>
        <tissue evidence="2">Muscle</tissue>
    </source>
</reference>
<proteinExistence type="predicted"/>
<keyword evidence="3" id="KW-1185">Reference proteome</keyword>
<evidence type="ECO:0000256" key="1">
    <source>
        <dbReference type="SAM" id="MobiDB-lite"/>
    </source>
</evidence>
<evidence type="ECO:0000313" key="3">
    <source>
        <dbReference type="Proteomes" id="UP000245119"/>
    </source>
</evidence>
<evidence type="ECO:0000313" key="2">
    <source>
        <dbReference type="EMBL" id="PVD20764.1"/>
    </source>
</evidence>
<feature type="compositionally biased region" description="Polar residues" evidence="1">
    <location>
        <begin position="187"/>
        <end position="197"/>
    </location>
</feature>
<accession>A0A2T7NHX2</accession>
<dbReference type="OrthoDB" id="425936at2759"/>
<protein>
    <submittedName>
        <fullName evidence="2">Uncharacterized protein</fullName>
    </submittedName>
</protein>
<gene>
    <name evidence="2" type="ORF">C0Q70_18925</name>
</gene>
<feature type="region of interest" description="Disordered" evidence="1">
    <location>
        <begin position="172"/>
        <end position="197"/>
    </location>
</feature>
<dbReference type="EMBL" id="PZQS01000012">
    <property type="protein sequence ID" value="PVD20764.1"/>
    <property type="molecule type" value="Genomic_DNA"/>
</dbReference>
<dbReference type="Proteomes" id="UP000245119">
    <property type="component" value="Linkage Group LG12"/>
</dbReference>
<comment type="caution">
    <text evidence="2">The sequence shown here is derived from an EMBL/GenBank/DDBJ whole genome shotgun (WGS) entry which is preliminary data.</text>
</comment>
<organism evidence="2 3">
    <name type="scientific">Pomacea canaliculata</name>
    <name type="common">Golden apple snail</name>
    <dbReference type="NCBI Taxonomy" id="400727"/>
    <lineage>
        <taxon>Eukaryota</taxon>
        <taxon>Metazoa</taxon>
        <taxon>Spiralia</taxon>
        <taxon>Lophotrochozoa</taxon>
        <taxon>Mollusca</taxon>
        <taxon>Gastropoda</taxon>
        <taxon>Caenogastropoda</taxon>
        <taxon>Architaenioglossa</taxon>
        <taxon>Ampullarioidea</taxon>
        <taxon>Ampullariidae</taxon>
        <taxon>Pomacea</taxon>
    </lineage>
</organism>